<sequence>MAPGVRAEEQFYQFVKTRRTFSWALAAAMLVAYFAFILLIAFAPDVLGTPIVAGHSITWGIPVGLGMLAFTFGLVALYVHRANSTYDSMLDGIRLERQS</sequence>
<proteinExistence type="predicted"/>
<dbReference type="EMBL" id="PYUC01000007">
    <property type="protein sequence ID" value="PTB19964.1"/>
    <property type="molecule type" value="Genomic_DNA"/>
</dbReference>
<dbReference type="PANTHER" id="PTHR38598">
    <property type="entry name" value="INNER MEMBRANE PROTEIN YJCH"/>
    <property type="match status" value="1"/>
</dbReference>
<evidence type="ECO:0000313" key="3">
    <source>
        <dbReference type="Proteomes" id="UP000240638"/>
    </source>
</evidence>
<comment type="caution">
    <text evidence="2">The sequence shown here is derived from an EMBL/GenBank/DDBJ whole genome shotgun (WGS) entry which is preliminary data.</text>
</comment>
<keyword evidence="1" id="KW-0812">Transmembrane</keyword>
<dbReference type="InterPro" id="IPR007436">
    <property type="entry name" value="DUF485"/>
</dbReference>
<feature type="transmembrane region" description="Helical" evidence="1">
    <location>
        <begin position="21"/>
        <end position="44"/>
    </location>
</feature>
<name>A0A2T3XTX9_9BURK</name>
<evidence type="ECO:0000313" key="2">
    <source>
        <dbReference type="EMBL" id="PTB19964.1"/>
    </source>
</evidence>
<protein>
    <submittedName>
        <fullName evidence="2">DUF485 domain-containing protein</fullName>
    </submittedName>
</protein>
<evidence type="ECO:0000256" key="1">
    <source>
        <dbReference type="SAM" id="Phobius"/>
    </source>
</evidence>
<dbReference type="Proteomes" id="UP000240638">
    <property type="component" value="Unassembled WGS sequence"/>
</dbReference>
<feature type="transmembrane region" description="Helical" evidence="1">
    <location>
        <begin position="56"/>
        <end position="79"/>
    </location>
</feature>
<dbReference type="GO" id="GO:0005886">
    <property type="term" value="C:plasma membrane"/>
    <property type="evidence" value="ECO:0007669"/>
    <property type="project" value="TreeGrafter"/>
</dbReference>
<dbReference type="InterPro" id="IPR052959">
    <property type="entry name" value="Inner_membrane_assoc"/>
</dbReference>
<accession>A0A2T3XTX9</accession>
<gene>
    <name evidence="2" type="ORF">C9I57_14855</name>
</gene>
<reference evidence="2 3" key="1">
    <citation type="submission" date="2018-03" db="EMBL/GenBank/DDBJ databases">
        <title>Whole genome analyses suggest that Burkholderia sensu lato contains two further novel genera in the rhizoxinica-symbiotica group Mycetohabitans gen. nov., and Trinickia gen. nov.: implications for the evolution of diazotrophy and nodulation in the Burkholderiaceae.</title>
        <authorList>
            <person name="Estrada De Los Santos P."/>
            <person name="Palmer M."/>
            <person name="Chavez-Ramirez B."/>
            <person name="Steenkamp E.T."/>
            <person name="Hirsch A.M."/>
            <person name="Manyaka P."/>
            <person name="Maluk M."/>
            <person name="Lafos M."/>
            <person name="Crook M."/>
            <person name="Gross E."/>
            <person name="Simon M.F."/>
            <person name="Bueno Dos Reis Junior F."/>
            <person name="Poole P.S."/>
            <person name="Venter S.N."/>
            <person name="James E.K."/>
        </authorList>
    </citation>
    <scope>NUCLEOTIDE SEQUENCE [LARGE SCALE GENOMIC DNA]</scope>
    <source>
        <strain evidence="2 3">JPY-366</strain>
    </source>
</reference>
<dbReference type="AlphaFoldDB" id="A0A2T3XTX9"/>
<keyword evidence="1" id="KW-1133">Transmembrane helix</keyword>
<dbReference type="PANTHER" id="PTHR38598:SF1">
    <property type="entry name" value="INNER MEMBRANE PROTEIN YJCH"/>
    <property type="match status" value="1"/>
</dbReference>
<dbReference type="Pfam" id="PF04341">
    <property type="entry name" value="DUF485"/>
    <property type="match status" value="1"/>
</dbReference>
<keyword evidence="1" id="KW-0472">Membrane</keyword>
<organism evidence="2 3">
    <name type="scientific">Trinickia symbiotica</name>
    <dbReference type="NCBI Taxonomy" id="863227"/>
    <lineage>
        <taxon>Bacteria</taxon>
        <taxon>Pseudomonadati</taxon>
        <taxon>Pseudomonadota</taxon>
        <taxon>Betaproteobacteria</taxon>
        <taxon>Burkholderiales</taxon>
        <taxon>Burkholderiaceae</taxon>
        <taxon>Trinickia</taxon>
    </lineage>
</organism>